<evidence type="ECO:0000256" key="1">
    <source>
        <dbReference type="SAM" id="Coils"/>
    </source>
</evidence>
<evidence type="ECO:0000256" key="2">
    <source>
        <dbReference type="SAM" id="Phobius"/>
    </source>
</evidence>
<feature type="transmembrane region" description="Helical" evidence="2">
    <location>
        <begin position="156"/>
        <end position="178"/>
    </location>
</feature>
<keyword evidence="1" id="KW-0175">Coiled coil</keyword>
<reference evidence="3 4" key="1">
    <citation type="submission" date="2015-12" db="EMBL/GenBank/DDBJ databases">
        <title>Dictyostelia acquired genes for synthesis and detection of signals that induce cell-type specialization by lateral gene transfer from prokaryotes.</title>
        <authorList>
            <person name="Gloeckner G."/>
            <person name="Schaap P."/>
        </authorList>
    </citation>
    <scope>NUCLEOTIDE SEQUENCE [LARGE SCALE GENOMIC DNA]</scope>
    <source>
        <strain evidence="3 4">TK</strain>
    </source>
</reference>
<feature type="coiled-coil region" evidence="1">
    <location>
        <begin position="110"/>
        <end position="137"/>
    </location>
</feature>
<evidence type="ECO:0000313" key="3">
    <source>
        <dbReference type="EMBL" id="KYQ91622.1"/>
    </source>
</evidence>
<keyword evidence="4" id="KW-1185">Reference proteome</keyword>
<proteinExistence type="predicted"/>
<keyword evidence="2" id="KW-0812">Transmembrane</keyword>
<comment type="caution">
    <text evidence="3">The sequence shown here is derived from an EMBL/GenBank/DDBJ whole genome shotgun (WGS) entry which is preliminary data.</text>
</comment>
<dbReference type="FunCoup" id="A0A151ZCE7">
    <property type="interactions" value="425"/>
</dbReference>
<keyword evidence="2" id="KW-0472">Membrane</keyword>
<name>A0A151ZCE7_TIELA</name>
<dbReference type="Proteomes" id="UP000076078">
    <property type="component" value="Unassembled WGS sequence"/>
</dbReference>
<dbReference type="AlphaFoldDB" id="A0A151ZCE7"/>
<dbReference type="EMBL" id="LODT01000034">
    <property type="protein sequence ID" value="KYQ91622.1"/>
    <property type="molecule type" value="Genomic_DNA"/>
</dbReference>
<gene>
    <name evidence="3" type="ORF">DLAC_07393</name>
</gene>
<accession>A0A151ZCE7</accession>
<dbReference type="InParanoid" id="A0A151ZCE7"/>
<protein>
    <submittedName>
        <fullName evidence="3">Uncharacterized protein</fullName>
    </submittedName>
</protein>
<evidence type="ECO:0000313" key="4">
    <source>
        <dbReference type="Proteomes" id="UP000076078"/>
    </source>
</evidence>
<organism evidence="3 4">
    <name type="scientific">Tieghemostelium lacteum</name>
    <name type="common">Slime mold</name>
    <name type="synonym">Dictyostelium lacteum</name>
    <dbReference type="NCBI Taxonomy" id="361077"/>
    <lineage>
        <taxon>Eukaryota</taxon>
        <taxon>Amoebozoa</taxon>
        <taxon>Evosea</taxon>
        <taxon>Eumycetozoa</taxon>
        <taxon>Dictyostelia</taxon>
        <taxon>Dictyosteliales</taxon>
        <taxon>Raperosteliaceae</taxon>
        <taxon>Tieghemostelium</taxon>
    </lineage>
</organism>
<sequence>MDKMQTEEFIHSSIDTVNSLNQYIKDNVSKYPLLDNLFEEFTTSLHLFERSLPILLLNDDEITRYDNMKFEFDHILESVCHRMLNIPIYYQKVRKVYNNHTQLNYDLFTCDKVLRDLSELKRQFERRKEQLNNHTIKQAQRVASTTNKTPQFQNNVLSLVWIFLIGLVGVIVVSSILISQNQM</sequence>
<keyword evidence="2" id="KW-1133">Transmembrane helix</keyword>